<sequence length="132" mass="15252">MLSVLKYLTQKSGPEESLSWAQSNMDKGFFVHGPSSFTPYFSNLNKWSKRVLIDVSHGEFFKLEKMLCTSKSRKKSTLMGFLQLEYTSLIELLEKVLKTNNIKAEMKNNMLNEVVPKVKEEQKADVFHVKVE</sequence>
<name>A0A498HGZ5_MALDO</name>
<keyword evidence="2" id="KW-1185">Reference proteome</keyword>
<comment type="caution">
    <text evidence="1">The sequence shown here is derived from an EMBL/GenBank/DDBJ whole genome shotgun (WGS) entry which is preliminary data.</text>
</comment>
<proteinExistence type="predicted"/>
<reference evidence="1 2" key="1">
    <citation type="submission" date="2018-10" db="EMBL/GenBank/DDBJ databases">
        <title>A high-quality apple genome assembly.</title>
        <authorList>
            <person name="Hu J."/>
        </authorList>
    </citation>
    <scope>NUCLEOTIDE SEQUENCE [LARGE SCALE GENOMIC DNA]</scope>
    <source>
        <strain evidence="2">cv. HFTH1</strain>
        <tissue evidence="1">Young leaf</tissue>
    </source>
</reference>
<evidence type="ECO:0000313" key="1">
    <source>
        <dbReference type="EMBL" id="RXH70758.1"/>
    </source>
</evidence>
<dbReference type="EMBL" id="RDQH01000342">
    <property type="protein sequence ID" value="RXH70758.1"/>
    <property type="molecule type" value="Genomic_DNA"/>
</dbReference>
<gene>
    <name evidence="1" type="ORF">DVH24_013504</name>
</gene>
<organism evidence="1 2">
    <name type="scientific">Malus domestica</name>
    <name type="common">Apple</name>
    <name type="synonym">Pyrus malus</name>
    <dbReference type="NCBI Taxonomy" id="3750"/>
    <lineage>
        <taxon>Eukaryota</taxon>
        <taxon>Viridiplantae</taxon>
        <taxon>Streptophyta</taxon>
        <taxon>Embryophyta</taxon>
        <taxon>Tracheophyta</taxon>
        <taxon>Spermatophyta</taxon>
        <taxon>Magnoliopsida</taxon>
        <taxon>eudicotyledons</taxon>
        <taxon>Gunneridae</taxon>
        <taxon>Pentapetalae</taxon>
        <taxon>rosids</taxon>
        <taxon>fabids</taxon>
        <taxon>Rosales</taxon>
        <taxon>Rosaceae</taxon>
        <taxon>Amygdaloideae</taxon>
        <taxon>Maleae</taxon>
        <taxon>Malus</taxon>
    </lineage>
</organism>
<dbReference type="Proteomes" id="UP000290289">
    <property type="component" value="Chromosome 16"/>
</dbReference>
<dbReference type="AlphaFoldDB" id="A0A498HGZ5"/>
<accession>A0A498HGZ5</accession>
<protein>
    <submittedName>
        <fullName evidence="1">Uncharacterized protein</fullName>
    </submittedName>
</protein>
<dbReference type="STRING" id="3750.A0A498HGZ5"/>
<evidence type="ECO:0000313" key="2">
    <source>
        <dbReference type="Proteomes" id="UP000290289"/>
    </source>
</evidence>